<dbReference type="InterPro" id="IPR019734">
    <property type="entry name" value="TPR_rpt"/>
</dbReference>
<reference evidence="2" key="1">
    <citation type="journal article" date="2019" name="Int. J. Syst. Evol. Microbiol.">
        <title>The Global Catalogue of Microorganisms (GCM) 10K type strain sequencing project: providing services to taxonomists for standard genome sequencing and annotation.</title>
        <authorList>
            <consortium name="The Broad Institute Genomics Platform"/>
            <consortium name="The Broad Institute Genome Sequencing Center for Infectious Disease"/>
            <person name="Wu L."/>
            <person name="Ma J."/>
        </authorList>
    </citation>
    <scope>NUCLEOTIDE SEQUENCE [LARGE SCALE GENOMIC DNA]</scope>
    <source>
        <strain evidence="2">CCUG 61484</strain>
    </source>
</reference>
<name>A0ABW3AQX8_9SPHI</name>
<evidence type="ECO:0000313" key="2">
    <source>
        <dbReference type="Proteomes" id="UP001597010"/>
    </source>
</evidence>
<proteinExistence type="predicted"/>
<keyword evidence="2" id="KW-1185">Reference proteome</keyword>
<protein>
    <submittedName>
        <fullName evidence="1">Tetratricopeptide repeat protein</fullName>
    </submittedName>
</protein>
<sequence length="259" mass="29979">MNNNDASKQLEQASEFEQAGNKEQAINLYNVIIKENPDWSVPYYNLGLLYKYQCDWKQSFHYNKKATELNSHNEAAWWNLGIAATAINNWVVAREAWNHFGLNLEISDSEPNLNLAKAPVRLNPDDDGEVVWCTRIDPARAIIDNIPLSSCGYRYRDLILNDGAPVGHRISEGIEYPVFNELQLLSRSSFRTYSTTVYTNDQQHINKLISLCEDVNIKVEDWSTIRILCKQCSESLPHKEHDNYLQEINSNSRYIYWLC</sequence>
<dbReference type="SMART" id="SM00028">
    <property type="entry name" value="TPR"/>
    <property type="match status" value="2"/>
</dbReference>
<accession>A0ABW3AQX8</accession>
<dbReference type="RefSeq" id="WP_377113272.1">
    <property type="nucleotide sequence ID" value="NZ_JBHTHZ010000003.1"/>
</dbReference>
<evidence type="ECO:0000313" key="1">
    <source>
        <dbReference type="EMBL" id="MFD0793466.1"/>
    </source>
</evidence>
<dbReference type="Proteomes" id="UP001597010">
    <property type="component" value="Unassembled WGS sequence"/>
</dbReference>
<dbReference type="SUPFAM" id="SSF48452">
    <property type="entry name" value="TPR-like"/>
    <property type="match status" value="1"/>
</dbReference>
<comment type="caution">
    <text evidence="1">The sequence shown here is derived from an EMBL/GenBank/DDBJ whole genome shotgun (WGS) entry which is preliminary data.</text>
</comment>
<dbReference type="InterPro" id="IPR011990">
    <property type="entry name" value="TPR-like_helical_dom_sf"/>
</dbReference>
<organism evidence="1 2">
    <name type="scientific">Mucilaginibacter litoreus</name>
    <dbReference type="NCBI Taxonomy" id="1048221"/>
    <lineage>
        <taxon>Bacteria</taxon>
        <taxon>Pseudomonadati</taxon>
        <taxon>Bacteroidota</taxon>
        <taxon>Sphingobacteriia</taxon>
        <taxon>Sphingobacteriales</taxon>
        <taxon>Sphingobacteriaceae</taxon>
        <taxon>Mucilaginibacter</taxon>
    </lineage>
</organism>
<dbReference type="EMBL" id="JBHTHZ010000003">
    <property type="protein sequence ID" value="MFD0793466.1"/>
    <property type="molecule type" value="Genomic_DNA"/>
</dbReference>
<gene>
    <name evidence="1" type="ORF">ACFQZX_07535</name>
</gene>
<dbReference type="Gene3D" id="1.25.40.10">
    <property type="entry name" value="Tetratricopeptide repeat domain"/>
    <property type="match status" value="1"/>
</dbReference>